<feature type="non-terminal residue" evidence="1">
    <location>
        <position position="1"/>
    </location>
</feature>
<sequence>IIWLASPHLQPGVISERIDITEDAVELLAAGFEQHSFELGMCSTTTIMMAI</sequence>
<reference evidence="1 2" key="1">
    <citation type="submission" date="2021-06" db="EMBL/GenBank/DDBJ databases">
        <authorList>
            <person name="Palmer J.M."/>
        </authorList>
    </citation>
    <scope>NUCLEOTIDE SEQUENCE [LARGE SCALE GENOMIC DNA]</scope>
    <source>
        <strain evidence="1 2">XC_2019</strain>
        <tissue evidence="1">Muscle</tissue>
    </source>
</reference>
<evidence type="ECO:0000313" key="2">
    <source>
        <dbReference type="Proteomes" id="UP001434883"/>
    </source>
</evidence>
<proteinExistence type="predicted"/>
<comment type="caution">
    <text evidence="1">The sequence shown here is derived from an EMBL/GenBank/DDBJ whole genome shotgun (WGS) entry which is preliminary data.</text>
</comment>
<keyword evidence="2" id="KW-1185">Reference proteome</keyword>
<accession>A0ABV0QQU8</accession>
<organism evidence="1 2">
    <name type="scientific">Xenoophorus captivus</name>
    <dbReference type="NCBI Taxonomy" id="1517983"/>
    <lineage>
        <taxon>Eukaryota</taxon>
        <taxon>Metazoa</taxon>
        <taxon>Chordata</taxon>
        <taxon>Craniata</taxon>
        <taxon>Vertebrata</taxon>
        <taxon>Euteleostomi</taxon>
        <taxon>Actinopterygii</taxon>
        <taxon>Neopterygii</taxon>
        <taxon>Teleostei</taxon>
        <taxon>Neoteleostei</taxon>
        <taxon>Acanthomorphata</taxon>
        <taxon>Ovalentaria</taxon>
        <taxon>Atherinomorphae</taxon>
        <taxon>Cyprinodontiformes</taxon>
        <taxon>Goodeidae</taxon>
        <taxon>Xenoophorus</taxon>
    </lineage>
</organism>
<evidence type="ECO:0000313" key="1">
    <source>
        <dbReference type="EMBL" id="MEQ2198191.1"/>
    </source>
</evidence>
<dbReference type="EMBL" id="JAHRIN010018894">
    <property type="protein sequence ID" value="MEQ2198191.1"/>
    <property type="molecule type" value="Genomic_DNA"/>
</dbReference>
<gene>
    <name evidence="1" type="ORF">XENOCAPTIV_009153</name>
</gene>
<protein>
    <submittedName>
        <fullName evidence="1">Uncharacterized protein</fullName>
    </submittedName>
</protein>
<name>A0ABV0QQU8_9TELE</name>
<dbReference type="Proteomes" id="UP001434883">
    <property type="component" value="Unassembled WGS sequence"/>
</dbReference>